<keyword evidence="3" id="KW-1185">Reference proteome</keyword>
<feature type="chain" id="PRO_5046632364" evidence="1">
    <location>
        <begin position="20"/>
        <end position="170"/>
    </location>
</feature>
<dbReference type="NCBIfam" id="NF041110">
    <property type="entry name" value="HPE1_fam_CxxC"/>
    <property type="match status" value="1"/>
</dbReference>
<protein>
    <submittedName>
        <fullName evidence="2">Uncharacterized protein</fullName>
    </submittedName>
</protein>
<organism evidence="2 3">
    <name type="scientific">Rhizobium aquaticum</name>
    <dbReference type="NCBI Taxonomy" id="1549636"/>
    <lineage>
        <taxon>Bacteria</taxon>
        <taxon>Pseudomonadati</taxon>
        <taxon>Pseudomonadota</taxon>
        <taxon>Alphaproteobacteria</taxon>
        <taxon>Hyphomicrobiales</taxon>
        <taxon>Rhizobiaceae</taxon>
        <taxon>Rhizobium/Agrobacterium group</taxon>
        <taxon>Rhizobium</taxon>
    </lineage>
</organism>
<dbReference type="InterPro" id="IPR049748">
    <property type="entry name" value="HPE1-like_N_CxxC"/>
</dbReference>
<accession>A0ABV2J5D9</accession>
<proteinExistence type="predicted"/>
<evidence type="ECO:0000313" key="2">
    <source>
        <dbReference type="EMBL" id="MET3615185.1"/>
    </source>
</evidence>
<evidence type="ECO:0000256" key="1">
    <source>
        <dbReference type="SAM" id="SignalP"/>
    </source>
</evidence>
<dbReference type="RefSeq" id="WP_354557670.1">
    <property type="nucleotide sequence ID" value="NZ_JBEPMB010000006.1"/>
</dbReference>
<gene>
    <name evidence="2" type="ORF">ABID16_003528</name>
</gene>
<name>A0ABV2J5D9_9HYPH</name>
<comment type="caution">
    <text evidence="2">The sequence shown here is derived from an EMBL/GenBank/DDBJ whole genome shotgun (WGS) entry which is preliminary data.</text>
</comment>
<sequence>MRTLLLATLMASAVLPAHAASIEKIQAGQVNDASIVRISCTDCQGAPARKRNYQVPDLAGVASMEIVDKEGKPEVVRVDKFMGGSPVTTLSKTQGKLIEEMSAIETKAHEAKIAARNAQLQAIEAKASSILPPDERRNSTAAGIDREATTAALAADAAPFDPNRLQLRLR</sequence>
<keyword evidence="1" id="KW-0732">Signal</keyword>
<dbReference type="EMBL" id="JBEPMB010000006">
    <property type="protein sequence ID" value="MET3615185.1"/>
    <property type="molecule type" value="Genomic_DNA"/>
</dbReference>
<feature type="signal peptide" evidence="1">
    <location>
        <begin position="1"/>
        <end position="19"/>
    </location>
</feature>
<reference evidence="2 3" key="1">
    <citation type="submission" date="2024-06" db="EMBL/GenBank/DDBJ databases">
        <title>Genomic Encyclopedia of Type Strains, Phase IV (KMG-IV): sequencing the most valuable type-strain genomes for metagenomic binning, comparative biology and taxonomic classification.</title>
        <authorList>
            <person name="Goeker M."/>
        </authorList>
    </citation>
    <scope>NUCLEOTIDE SEQUENCE [LARGE SCALE GENOMIC DNA]</scope>
    <source>
        <strain evidence="2 3">DSM 29780</strain>
    </source>
</reference>
<evidence type="ECO:0000313" key="3">
    <source>
        <dbReference type="Proteomes" id="UP001549047"/>
    </source>
</evidence>
<dbReference type="Proteomes" id="UP001549047">
    <property type="component" value="Unassembled WGS sequence"/>
</dbReference>